<evidence type="ECO:0000256" key="2">
    <source>
        <dbReference type="ARBA" id="ARBA00022676"/>
    </source>
</evidence>
<dbReference type="GO" id="GO:0080044">
    <property type="term" value="F:quercetin 7-O-glucosyltransferase activity"/>
    <property type="evidence" value="ECO:0007669"/>
    <property type="project" value="TreeGrafter"/>
</dbReference>
<feature type="region of interest" description="Disordered" evidence="3">
    <location>
        <begin position="54"/>
        <end position="76"/>
    </location>
</feature>
<proteinExistence type="inferred from homology"/>
<keyword evidence="2" id="KW-0808">Transferase</keyword>
<gene>
    <name evidence="4" type="ORF">Dsin_005806</name>
</gene>
<organism evidence="4 5">
    <name type="scientific">Dipteronia sinensis</name>
    <dbReference type="NCBI Taxonomy" id="43782"/>
    <lineage>
        <taxon>Eukaryota</taxon>
        <taxon>Viridiplantae</taxon>
        <taxon>Streptophyta</taxon>
        <taxon>Embryophyta</taxon>
        <taxon>Tracheophyta</taxon>
        <taxon>Spermatophyta</taxon>
        <taxon>Magnoliopsida</taxon>
        <taxon>eudicotyledons</taxon>
        <taxon>Gunneridae</taxon>
        <taxon>Pentapetalae</taxon>
        <taxon>rosids</taxon>
        <taxon>malvids</taxon>
        <taxon>Sapindales</taxon>
        <taxon>Sapindaceae</taxon>
        <taxon>Hippocastanoideae</taxon>
        <taxon>Acereae</taxon>
        <taxon>Dipteronia</taxon>
    </lineage>
</organism>
<evidence type="ECO:0000256" key="3">
    <source>
        <dbReference type="SAM" id="MobiDB-lite"/>
    </source>
</evidence>
<name>A0AAE0AYG6_9ROSI</name>
<evidence type="ECO:0000256" key="1">
    <source>
        <dbReference type="ARBA" id="ARBA00009995"/>
    </source>
</evidence>
<keyword evidence="5" id="KW-1185">Reference proteome</keyword>
<evidence type="ECO:0000313" key="5">
    <source>
        <dbReference type="Proteomes" id="UP001281410"/>
    </source>
</evidence>
<reference evidence="4" key="1">
    <citation type="journal article" date="2023" name="Plant J.">
        <title>Genome sequences and population genomics provide insights into the demographic history, inbreeding, and mutation load of two 'living fossil' tree species of Dipteronia.</title>
        <authorList>
            <person name="Feng Y."/>
            <person name="Comes H.P."/>
            <person name="Chen J."/>
            <person name="Zhu S."/>
            <person name="Lu R."/>
            <person name="Zhang X."/>
            <person name="Li P."/>
            <person name="Qiu J."/>
            <person name="Olsen K.M."/>
            <person name="Qiu Y."/>
        </authorList>
    </citation>
    <scope>NUCLEOTIDE SEQUENCE</scope>
    <source>
        <strain evidence="4">NBL</strain>
    </source>
</reference>
<feature type="compositionally biased region" description="Polar residues" evidence="3">
    <location>
        <begin position="54"/>
        <end position="67"/>
    </location>
</feature>
<keyword evidence="2" id="KW-0328">Glycosyltransferase</keyword>
<protein>
    <submittedName>
        <fullName evidence="4">Uncharacterized protein</fullName>
    </submittedName>
</protein>
<dbReference type="GO" id="GO:0080043">
    <property type="term" value="F:quercetin 3-O-glucosyltransferase activity"/>
    <property type="evidence" value="ECO:0007669"/>
    <property type="project" value="TreeGrafter"/>
</dbReference>
<comment type="caution">
    <text evidence="4">The sequence shown here is derived from an EMBL/GenBank/DDBJ whole genome shotgun (WGS) entry which is preliminary data.</text>
</comment>
<dbReference type="Proteomes" id="UP001281410">
    <property type="component" value="Unassembled WGS sequence"/>
</dbReference>
<evidence type="ECO:0000313" key="4">
    <source>
        <dbReference type="EMBL" id="KAK3225944.1"/>
    </source>
</evidence>
<comment type="similarity">
    <text evidence="1">Belongs to the UDP-glycosyltransferase family.</text>
</comment>
<dbReference type="EMBL" id="JANJYJ010000002">
    <property type="protein sequence ID" value="KAK3225944.1"/>
    <property type="molecule type" value="Genomic_DNA"/>
</dbReference>
<dbReference type="PANTHER" id="PTHR11926:SF1412">
    <property type="entry name" value="UDP-GLYCOSYLTRANSFERASE 83A1-LIKE"/>
    <property type="match status" value="1"/>
</dbReference>
<dbReference type="Gene3D" id="3.40.50.2000">
    <property type="entry name" value="Glycogen Phosphorylase B"/>
    <property type="match status" value="1"/>
</dbReference>
<dbReference type="SUPFAM" id="SSF53756">
    <property type="entry name" value="UDP-Glycosyltransferase/glycogen phosphorylase"/>
    <property type="match status" value="1"/>
</dbReference>
<sequence length="119" mass="13068">MNISSRSNGTNAHVLLVSYPSQGHVAPFMKLSHLLNACGAKVTLVVTESKQARTVDQPQPGFNSSMPETGEDQQNRVRIVSVPDGLESADERKDVSKLIQSINRVMPGYVEELIKKINH</sequence>
<dbReference type="AlphaFoldDB" id="A0AAE0AYG6"/>
<dbReference type="PANTHER" id="PTHR11926">
    <property type="entry name" value="GLUCOSYL/GLUCURONOSYL TRANSFERASES"/>
    <property type="match status" value="1"/>
</dbReference>
<accession>A0AAE0AYG6</accession>